<evidence type="ECO:0000313" key="4">
    <source>
        <dbReference type="Proteomes" id="UP001143307"/>
    </source>
</evidence>
<dbReference type="Proteomes" id="UP001143307">
    <property type="component" value="Unassembled WGS sequence"/>
</dbReference>
<dbReference type="InterPro" id="IPR023614">
    <property type="entry name" value="Porin_dom_sf"/>
</dbReference>
<reference evidence="3" key="1">
    <citation type="submission" date="2019-02" db="EMBL/GenBank/DDBJ databases">
        <authorList>
            <person name="Li S.-H."/>
        </authorList>
    </citation>
    <scope>NUCLEOTIDE SEQUENCE</scope>
    <source>
        <strain evidence="3">IMCC8485</strain>
    </source>
</reference>
<feature type="chain" id="PRO_5046742728" evidence="2">
    <location>
        <begin position="25"/>
        <end position="414"/>
    </location>
</feature>
<keyword evidence="1" id="KW-0175">Coiled coil</keyword>
<proteinExistence type="predicted"/>
<dbReference type="EMBL" id="SHNP01000001">
    <property type="protein sequence ID" value="MCX2972794.1"/>
    <property type="molecule type" value="Genomic_DNA"/>
</dbReference>
<protein>
    <submittedName>
        <fullName evidence="3">Porin</fullName>
    </submittedName>
</protein>
<feature type="coiled-coil region" evidence="1">
    <location>
        <begin position="31"/>
        <end position="58"/>
    </location>
</feature>
<sequence>MTKSSLYKASTFLLLSAASVGATAAAQTPNLEEMWELIQQQQQEIEALKAEAAIRENQFLVVEERLDDTADAVVQVAEMRPPISNAGGNTTLGGYGEMHYNNLEDQNSDGEKTELDFHRFVLYLGHEFNENTRFFSELELEHSLSGDGKPGEVELEQAYVEHDYLNNHSVKAGLFLMPVGLMNETHEPPTFYGVERNPVEKNIIPATWWEGGLAVTGRFGQGFSYDATVTSGLGLEDGEYKIRDGRQKLAKAKAEALAYTGRLKYTGAAGLELGVTAQYQEDLYQDMLAETIDATLLEAHVSWQTGNFGLRALYARWDIDDAINAIKLGASEQTGWFIEPSWRISDSWGVFARYNEWNNLDGASVDGGIAQLDLGVNYWLNPNVVFKLDFQKQEAEKRGAKELDGFNLGVGYQF</sequence>
<comment type="caution">
    <text evidence="3">The sequence shown here is derived from an EMBL/GenBank/DDBJ whole genome shotgun (WGS) entry which is preliminary data.</text>
</comment>
<evidence type="ECO:0000256" key="2">
    <source>
        <dbReference type="SAM" id="SignalP"/>
    </source>
</evidence>
<dbReference type="Gene3D" id="2.40.160.10">
    <property type="entry name" value="Porin"/>
    <property type="match status" value="1"/>
</dbReference>
<keyword evidence="2" id="KW-0732">Signal</keyword>
<evidence type="ECO:0000256" key="1">
    <source>
        <dbReference type="SAM" id="Coils"/>
    </source>
</evidence>
<keyword evidence="4" id="KW-1185">Reference proteome</keyword>
<dbReference type="RefSeq" id="WP_279251758.1">
    <property type="nucleotide sequence ID" value="NZ_SHNP01000001.1"/>
</dbReference>
<dbReference type="Pfam" id="PF07396">
    <property type="entry name" value="Porin_O_P"/>
    <property type="match status" value="1"/>
</dbReference>
<gene>
    <name evidence="3" type="ORF">EYC87_04245</name>
</gene>
<dbReference type="SUPFAM" id="SSF56935">
    <property type="entry name" value="Porins"/>
    <property type="match status" value="1"/>
</dbReference>
<accession>A0ABT3SU27</accession>
<evidence type="ECO:0000313" key="3">
    <source>
        <dbReference type="EMBL" id="MCX2972794.1"/>
    </source>
</evidence>
<name>A0ABT3SU27_9GAMM</name>
<dbReference type="InterPro" id="IPR010870">
    <property type="entry name" value="Porin_O/P"/>
</dbReference>
<feature type="signal peptide" evidence="2">
    <location>
        <begin position="1"/>
        <end position="24"/>
    </location>
</feature>
<organism evidence="3 4">
    <name type="scientific">Candidatus Seongchinamella marina</name>
    <dbReference type="NCBI Taxonomy" id="2518990"/>
    <lineage>
        <taxon>Bacteria</taxon>
        <taxon>Pseudomonadati</taxon>
        <taxon>Pseudomonadota</taxon>
        <taxon>Gammaproteobacteria</taxon>
        <taxon>Cellvibrionales</taxon>
        <taxon>Halieaceae</taxon>
        <taxon>Seongchinamella</taxon>
    </lineage>
</organism>